<evidence type="ECO:0000313" key="1">
    <source>
        <dbReference type="EMBL" id="MCX2698451.1"/>
    </source>
</evidence>
<proteinExistence type="predicted"/>
<keyword evidence="2" id="KW-1185">Reference proteome</keyword>
<dbReference type="EMBL" id="JAPHAV010000011">
    <property type="protein sequence ID" value="MCX2698451.1"/>
    <property type="molecule type" value="Genomic_DNA"/>
</dbReference>
<protein>
    <recommendedName>
        <fullName evidence="3">ATP-grasp domain-containing protein</fullName>
    </recommendedName>
</protein>
<evidence type="ECO:0000313" key="2">
    <source>
        <dbReference type="Proteomes" id="UP001301216"/>
    </source>
</evidence>
<name>A0ABT3QS44_9HYPH</name>
<evidence type="ECO:0008006" key="3">
    <source>
        <dbReference type="Google" id="ProtNLM"/>
    </source>
</evidence>
<organism evidence="1 2">
    <name type="scientific">Ochrobactrum chromiisoli</name>
    <dbReference type="NCBI Taxonomy" id="2993941"/>
    <lineage>
        <taxon>Bacteria</taxon>
        <taxon>Pseudomonadati</taxon>
        <taxon>Pseudomonadota</taxon>
        <taxon>Alphaproteobacteria</taxon>
        <taxon>Hyphomicrobiales</taxon>
        <taxon>Brucellaceae</taxon>
        <taxon>Brucella/Ochrobactrum group</taxon>
        <taxon>Ochrobactrum</taxon>
    </lineage>
</organism>
<dbReference type="Proteomes" id="UP001301216">
    <property type="component" value="Unassembled WGS sequence"/>
</dbReference>
<sequence>MNQFARIEPWSADIVGSSFENWPEELQTLALARPISSLQLSGLMLGAVLSQNGAYRAHRRLPKPVELPGLRTSTKMCAGDVFLKLGPVSWKEHAGFVRVSSELLDTMLPIMLRSITERMATVAYAFQVEQAPISIHVFPYIDLSNAWEARFTIEDGALVSARWTVPAQNGKPPAGMGSKLSGAAARIASASGLENALLDLAYQSDTEDGKIRVVEINPLVLDAGYKRLLRF</sequence>
<accession>A0ABT3QS44</accession>
<comment type="caution">
    <text evidence="1">The sequence shown here is derived from an EMBL/GenBank/DDBJ whole genome shotgun (WGS) entry which is preliminary data.</text>
</comment>
<dbReference type="RefSeq" id="WP_265986166.1">
    <property type="nucleotide sequence ID" value="NZ_JAPHAV010000011.1"/>
</dbReference>
<reference evidence="1 2" key="1">
    <citation type="submission" date="2022-11" db="EMBL/GenBank/DDBJ databases">
        <title>Brucella sp. YY2X, whole genome shotgun sequencing project.</title>
        <authorList>
            <person name="Yang Y."/>
        </authorList>
    </citation>
    <scope>NUCLEOTIDE SEQUENCE [LARGE SCALE GENOMIC DNA]</scope>
    <source>
        <strain evidence="1 2">YY2X</strain>
    </source>
</reference>
<gene>
    <name evidence="1" type="ORF">OPR82_17070</name>
</gene>